<dbReference type="SUPFAM" id="SSF75304">
    <property type="entry name" value="Amidase signature (AS) enzymes"/>
    <property type="match status" value="1"/>
</dbReference>
<dbReference type="InterPro" id="IPR036928">
    <property type="entry name" value="AS_sf"/>
</dbReference>
<dbReference type="Gene3D" id="3.90.1300.10">
    <property type="entry name" value="Amidase signature (AS) domain"/>
    <property type="match status" value="1"/>
</dbReference>
<name>A0A5P3AJQ2_9RHOB</name>
<dbReference type="EMBL" id="CP031598">
    <property type="protein sequence ID" value="QEW28485.1"/>
    <property type="molecule type" value="Genomic_DNA"/>
</dbReference>
<evidence type="ECO:0000256" key="1">
    <source>
        <dbReference type="ARBA" id="ARBA00009199"/>
    </source>
</evidence>
<dbReference type="RefSeq" id="WP_057818312.1">
    <property type="nucleotide sequence ID" value="NZ_CP031598.1"/>
</dbReference>
<protein>
    <submittedName>
        <fullName evidence="3">6-aminohexanoate-cyclic-dimer hydrolase</fullName>
        <ecNumber evidence="3">3.5.2.12</ecNumber>
    </submittedName>
</protein>
<sequence length="478" mass="50642">MLTSEEYRRQDATGLAALVRSGEVSGAELLDVALAEIDRLDPSLNAVVARNDAAAREAAETVDKAAPFAGVPFLAKDINVDVAGFRTTHACRFFAEAPVATEDSALVRRWRAAGLVIPGRTNTPEFATDYVCEPELFGPTRNPWDLTRTPGGSSGGAAAAVAAGMVPMAHASDSGGSIRVPAACCGLFGFKPSGGVIASGSPMGPLVGGINVDHVVSRSVRDSAGMLAATAAPEAGQPVPWRAVPDDLVASLSQAPEGLRVGVVVSSPAGHAPDQATHEAVAKTRALLEELGHKTDEFHWPDDVDPFDCSLPFWASEIAAVVDARAAAIGRPATEDELGPLIHWSVDQARRLSSVDMVQARMRMTAIRRKIASAMDDLDVLLLPALTEPPLPTGLLSELIERDADGWAERSFRFAPYTEIFNVTGQPAMSMPLYQFPTGLPLAVQMVGHVGQDAVMLRLARQLEEAAPWSDRRPPEFP</sequence>
<comment type="similarity">
    <text evidence="1">Belongs to the amidase family.</text>
</comment>
<organism evidence="3 4">
    <name type="scientific">Roseovarius indicus</name>
    <dbReference type="NCBI Taxonomy" id="540747"/>
    <lineage>
        <taxon>Bacteria</taxon>
        <taxon>Pseudomonadati</taxon>
        <taxon>Pseudomonadota</taxon>
        <taxon>Alphaproteobacteria</taxon>
        <taxon>Rhodobacterales</taxon>
        <taxon>Roseobacteraceae</taxon>
        <taxon>Roseovarius</taxon>
    </lineage>
</organism>
<dbReference type="PANTHER" id="PTHR11895">
    <property type="entry name" value="TRANSAMIDASE"/>
    <property type="match status" value="1"/>
</dbReference>
<evidence type="ECO:0000259" key="2">
    <source>
        <dbReference type="Pfam" id="PF01425"/>
    </source>
</evidence>
<dbReference type="Proteomes" id="UP000325785">
    <property type="component" value="Chromosome"/>
</dbReference>
<dbReference type="GO" id="GO:0019874">
    <property type="term" value="F:6-aminohexanoate-cyclic-dimer hydrolase activity"/>
    <property type="evidence" value="ECO:0007669"/>
    <property type="project" value="UniProtKB-EC"/>
</dbReference>
<dbReference type="InterPro" id="IPR020556">
    <property type="entry name" value="Amidase_CS"/>
</dbReference>
<feature type="domain" description="Amidase" evidence="2">
    <location>
        <begin position="28"/>
        <end position="455"/>
    </location>
</feature>
<gene>
    <name evidence="3" type="primary">nylA_2</name>
    <name evidence="3" type="ORF">RIdsm_04316</name>
</gene>
<proteinExistence type="inferred from homology"/>
<reference evidence="3 4" key="1">
    <citation type="submission" date="2018-08" db="EMBL/GenBank/DDBJ databases">
        <title>Genetic Globetrotter - A new plasmid hitch-hiking vast phylogenetic and geographic distances.</title>
        <authorList>
            <person name="Vollmers J."/>
            <person name="Petersen J."/>
        </authorList>
    </citation>
    <scope>NUCLEOTIDE SEQUENCE [LARGE SCALE GENOMIC DNA]</scope>
    <source>
        <strain evidence="3 4">DSM 26383</strain>
    </source>
</reference>
<dbReference type="AlphaFoldDB" id="A0A5P3AJQ2"/>
<dbReference type="PROSITE" id="PS00571">
    <property type="entry name" value="AMIDASES"/>
    <property type="match status" value="1"/>
</dbReference>
<dbReference type="KEGG" id="rid:RIdsm_04316"/>
<dbReference type="InterPro" id="IPR000120">
    <property type="entry name" value="Amidase"/>
</dbReference>
<dbReference type="Pfam" id="PF01425">
    <property type="entry name" value="Amidase"/>
    <property type="match status" value="1"/>
</dbReference>
<dbReference type="PANTHER" id="PTHR11895:SF7">
    <property type="entry name" value="GLUTAMYL-TRNA(GLN) AMIDOTRANSFERASE SUBUNIT A, MITOCHONDRIAL"/>
    <property type="match status" value="1"/>
</dbReference>
<evidence type="ECO:0000313" key="3">
    <source>
        <dbReference type="EMBL" id="QEW28485.1"/>
    </source>
</evidence>
<keyword evidence="3" id="KW-0378">Hydrolase</keyword>
<dbReference type="OrthoDB" id="9777859at2"/>
<dbReference type="EC" id="3.5.2.12" evidence="3"/>
<accession>A0A5P3AJQ2</accession>
<dbReference type="InterPro" id="IPR023631">
    <property type="entry name" value="Amidase_dom"/>
</dbReference>
<evidence type="ECO:0000313" key="4">
    <source>
        <dbReference type="Proteomes" id="UP000325785"/>
    </source>
</evidence>